<reference evidence="4" key="1">
    <citation type="submission" date="2009-11" db="EMBL/GenBank/DDBJ databases">
        <title>The complete chromosome of Xylanimonas cellulosilytica DSM 15894.</title>
        <authorList>
            <consortium name="US DOE Joint Genome Institute (JGI-PGF)"/>
            <person name="Lucas S."/>
            <person name="Copeland A."/>
            <person name="Lapidus A."/>
            <person name="Glavina del Rio T."/>
            <person name="Dalin E."/>
            <person name="Tice H."/>
            <person name="Bruce D."/>
            <person name="Goodwin L."/>
            <person name="Pitluck S."/>
            <person name="Kyrpides N."/>
            <person name="Mavromatis K."/>
            <person name="Ivanova N."/>
            <person name="Mikhailova N."/>
            <person name="Foster B."/>
            <person name="Clum A."/>
            <person name="Brettin T."/>
            <person name="Detter J.C."/>
            <person name="Han C."/>
            <person name="Larimer F."/>
            <person name="Land M."/>
            <person name="Hauser L."/>
            <person name="Markowitz V."/>
            <person name="Cheng J.F."/>
            <person name="Hugenholtz P."/>
            <person name="Woyke T."/>
            <person name="Wu D."/>
            <person name="Gehrich-Schroeter G."/>
            <person name="Schneider S."/>
            <person name="Pukall S.R."/>
            <person name="Klenk H.P."/>
            <person name="Eisen J.A."/>
        </authorList>
    </citation>
    <scope>NUCLEOTIDE SEQUENCE [LARGE SCALE GENOMIC DNA]</scope>
    <source>
        <strain evidence="4">DSM 15894 / CECT 5975 / LMG 20990 / XIL07</strain>
    </source>
</reference>
<keyword evidence="1" id="KW-0812">Transmembrane</keyword>
<dbReference type="KEGG" id="xce:Xcel_3364"/>
<evidence type="ECO:0008006" key="5">
    <source>
        <dbReference type="Google" id="ProtNLM"/>
    </source>
</evidence>
<feature type="chain" id="PRO_5003020909" description="Glycoprotein" evidence="2">
    <location>
        <begin position="33"/>
        <end position="711"/>
    </location>
</feature>
<dbReference type="Proteomes" id="UP000002255">
    <property type="component" value="Chromosome"/>
</dbReference>
<dbReference type="eggNOG" id="COG1361">
    <property type="taxonomic scope" value="Bacteria"/>
</dbReference>
<sequence>MSRRQGGLRRRAATVVALLAGLAAVVAPVAVADAATDPATAQVVEDTADDVPSPVPTLGLRSLSPAVAHPGDDLEIVVRVDNPTQAGLADATLEVAVAWQPIFSRSTLAAWVDGTTARPSQAQLEAPVDSVSPGAYRDFTLTLPVDELGLGARGPFRLAILLRDDGEVVAQLRTFLMWDPSPDDGAPVDDDETVRLSLLASLTGPPVDPADPLDTRRLAGVTAPGEPLARALAAVAEAETATGTRGALALAVDPALVATAAASGNAQISAWADRVTQVGDTTDVYPLPPYDPDLAALARSGLSVPALQAATTTPLPDGWTVPSTWGAPLAWPAGPAAPDLATLDAARATGFGTAVLTAGLSPTFGTATGLTTVPTEHGDVVALLADQPVSQALADATDVAPGSGSTLTTAEAVQRLLAETSVVSAQGAGAEPHLLAVLPRGWAPDVDALRTALEALSTSGWVRVDPLPALLSADEPTIERRPLDAATPQEGELHPDEVRRLDAARTSLDELATVAADPAELVAPLAPALAAPTSVAWRDALDARPAAVTAAVDVVNAARGSITVAAPDALLISAAGDLPVLVSNALSTDVTVTVVLRPDTPRLVVDATPTTVVPAHDQVRVNVPVRALGSGDVEVVVEVLTPAGTPAATPITLQLRVQAGWETAGTAAAAGVVGLLFVLGIWRTIRRGRSTRRTVDAAVADPVIHGDAGRS</sequence>
<evidence type="ECO:0000313" key="3">
    <source>
        <dbReference type="EMBL" id="ACZ32363.1"/>
    </source>
</evidence>
<reference evidence="3 4" key="2">
    <citation type="journal article" date="2010" name="Stand. Genomic Sci.">
        <title>Complete genome sequence of Xylanimonas cellulosilytica type strain (XIL07).</title>
        <authorList>
            <person name="Foster B."/>
            <person name="Pukall R."/>
            <person name="Abt B."/>
            <person name="Nolan M."/>
            <person name="Glavina Del Rio T."/>
            <person name="Chen F."/>
            <person name="Lucas S."/>
            <person name="Tice H."/>
            <person name="Pitluck S."/>
            <person name="Cheng J.-F."/>
            <person name="Chertkov O."/>
            <person name="Brettin T."/>
            <person name="Han C."/>
            <person name="Detter J.C."/>
            <person name="Bruce D."/>
            <person name="Goodwin L."/>
            <person name="Ivanova N."/>
            <person name="Mavromatis K."/>
            <person name="Pati A."/>
            <person name="Mikhailova N."/>
            <person name="Chen A."/>
            <person name="Palaniappan K."/>
            <person name="Land M."/>
            <person name="Hauser L."/>
            <person name="Chang Y.-J."/>
            <person name="Jeffries C.D."/>
            <person name="Chain P."/>
            <person name="Rohde M."/>
            <person name="Goeker M."/>
            <person name="Bristow J."/>
            <person name="Eisen J.A."/>
            <person name="Markowitz V."/>
            <person name="Hugenholtz P."/>
            <person name="Kyrpides N.C."/>
            <person name="Klenk H.-P."/>
            <person name="Lapidus A."/>
        </authorList>
    </citation>
    <scope>NUCLEOTIDE SEQUENCE [LARGE SCALE GENOMIC DNA]</scope>
    <source>
        <strain evidence="4">DSM 15894 / CECT 5975 / LMG 20990 / XIL07</strain>
    </source>
</reference>
<dbReference type="RefSeq" id="WP_012880103.1">
    <property type="nucleotide sequence ID" value="NC_013530.1"/>
</dbReference>
<feature type="signal peptide" evidence="2">
    <location>
        <begin position="1"/>
        <end position="32"/>
    </location>
</feature>
<keyword evidence="1" id="KW-1133">Transmembrane helix</keyword>
<evidence type="ECO:0000313" key="4">
    <source>
        <dbReference type="Proteomes" id="UP000002255"/>
    </source>
</evidence>
<gene>
    <name evidence="3" type="ordered locus">Xcel_3364</name>
</gene>
<name>D1BRU7_XYLCX</name>
<dbReference type="HOGENOM" id="CLU_020914_0_0_11"/>
<dbReference type="AlphaFoldDB" id="D1BRU7"/>
<dbReference type="InterPro" id="IPR046112">
    <property type="entry name" value="DUF6049"/>
</dbReference>
<dbReference type="STRING" id="446471.Xcel_3364"/>
<feature type="transmembrane region" description="Helical" evidence="1">
    <location>
        <begin position="664"/>
        <end position="682"/>
    </location>
</feature>
<protein>
    <recommendedName>
        <fullName evidence="5">Glycoprotein</fullName>
    </recommendedName>
</protein>
<dbReference type="OrthoDB" id="3267347at2"/>
<organism evidence="3 4">
    <name type="scientific">Xylanimonas cellulosilytica (strain DSM 15894 / JCM 12276 / CECT 5975 / KCTC 9989 / LMG 20990 / NBRC 107835 / XIL07)</name>
    <dbReference type="NCBI Taxonomy" id="446471"/>
    <lineage>
        <taxon>Bacteria</taxon>
        <taxon>Bacillati</taxon>
        <taxon>Actinomycetota</taxon>
        <taxon>Actinomycetes</taxon>
        <taxon>Micrococcales</taxon>
        <taxon>Promicromonosporaceae</taxon>
        <taxon>Xylanimonas</taxon>
    </lineage>
</organism>
<proteinExistence type="predicted"/>
<evidence type="ECO:0000256" key="2">
    <source>
        <dbReference type="SAM" id="SignalP"/>
    </source>
</evidence>
<accession>D1BRU7</accession>
<dbReference type="Pfam" id="PF19516">
    <property type="entry name" value="DUF6049"/>
    <property type="match status" value="1"/>
</dbReference>
<keyword evidence="1" id="KW-0472">Membrane</keyword>
<dbReference type="EMBL" id="CP001821">
    <property type="protein sequence ID" value="ACZ32363.1"/>
    <property type="molecule type" value="Genomic_DNA"/>
</dbReference>
<evidence type="ECO:0000256" key="1">
    <source>
        <dbReference type="SAM" id="Phobius"/>
    </source>
</evidence>
<keyword evidence="4" id="KW-1185">Reference proteome</keyword>
<keyword evidence="2" id="KW-0732">Signal</keyword>